<reference evidence="10" key="1">
    <citation type="journal article" date="2019" name="Int. J. Syst. Evol. Microbiol.">
        <title>The Global Catalogue of Microorganisms (GCM) 10K type strain sequencing project: providing services to taxonomists for standard genome sequencing and annotation.</title>
        <authorList>
            <consortium name="The Broad Institute Genomics Platform"/>
            <consortium name="The Broad Institute Genome Sequencing Center for Infectious Disease"/>
            <person name="Wu L."/>
            <person name="Ma J."/>
        </authorList>
    </citation>
    <scope>NUCLEOTIDE SEQUENCE [LARGE SCALE GENOMIC DNA]</scope>
    <source>
        <strain evidence="10">CECT 7398</strain>
    </source>
</reference>
<dbReference type="InterPro" id="IPR003607">
    <property type="entry name" value="HD/PDEase_dom"/>
</dbReference>
<dbReference type="Gene3D" id="1.10.3210.10">
    <property type="entry name" value="Hypothetical protein af1432"/>
    <property type="match status" value="1"/>
</dbReference>
<sequence>MYLFDSLKDVAQEYLSEPQVEALRQSYVVAKNAHEGQTRSSGEPYIIHPVAVARILAEMRLDIETLQAALLHDVIEDTEATKEELESQFGTTVAELVDGVSKLDKLKFRDRKEAQAENFRKMVLAMVQDIRVILIKLADRTHNMRTLGALRADKKRRIARETLEIYSPLAHRLGIHNIKTELEELGFEALYPNRYRVLKEVVRSARGNRKEMIQRIHDEIEGRLEDVALKARVLGREKNLYSIYNKMKTKEQRFHTIMDIYAFRVVVEEADTCYRALGQVHGLYKPRPGRMKDYIAVPKANGYQSLHTSMVGPHGVPVEVQIRTEDMDQMADKGVAAHWSYKGKGDRTGTTAQVKAQRWMQSLLELQQSAGNSFEFIENVKSDLFPDEIYVFTPKGRIVELPVGATAVDFAYAVHTDVGNTCVGARVDRNPYPLSKALKNGQTIEIISAPGARPNAAWLNYVVTSRARTKIRQVLKTMRREESVTLGRRLLNHALGDLSLSDIDEDNISHVLTDLKIDSVEDLLAALGLGELMSIVIARRLLGDADELTQSEPSDSSHNKKLPIRGAEGLLLTFANCCHPIPDDHIIAHVSPGRGLVVHRETCPNVRGYQREPDKYMAVEWSANYDQEFITELYVDVHNRQGALAELTNVISNTGSNIHGLSTEEKDGRLYTVTVLLTTKDRIHLAGIMRKIKAMPHTLKVRRRKN</sequence>
<dbReference type="InterPro" id="IPR012675">
    <property type="entry name" value="Beta-grasp_dom_sf"/>
</dbReference>
<evidence type="ECO:0000259" key="8">
    <source>
        <dbReference type="PROSITE" id="PS51880"/>
    </source>
</evidence>
<dbReference type="InterPro" id="IPR045865">
    <property type="entry name" value="ACT-like_dom_sf"/>
</dbReference>
<dbReference type="InterPro" id="IPR002912">
    <property type="entry name" value="ACT_dom"/>
</dbReference>
<feature type="domain" description="HD" evidence="7">
    <location>
        <begin position="45"/>
        <end position="144"/>
    </location>
</feature>
<dbReference type="InterPro" id="IPR033655">
    <property type="entry name" value="TGS_RelA/SpoT"/>
</dbReference>
<comment type="catalytic activity">
    <reaction evidence="4">
        <text>guanosine 3',5'-bis(diphosphate) + H2O = GDP + diphosphate + H(+)</text>
        <dbReference type="Rhea" id="RHEA:14253"/>
        <dbReference type="ChEBI" id="CHEBI:15377"/>
        <dbReference type="ChEBI" id="CHEBI:15378"/>
        <dbReference type="ChEBI" id="CHEBI:33019"/>
        <dbReference type="ChEBI" id="CHEBI:58189"/>
        <dbReference type="ChEBI" id="CHEBI:77828"/>
        <dbReference type="EC" id="3.1.7.2"/>
    </reaction>
</comment>
<evidence type="ECO:0000313" key="9">
    <source>
        <dbReference type="EMBL" id="MDN3608539.1"/>
    </source>
</evidence>
<dbReference type="SUPFAM" id="SSF81301">
    <property type="entry name" value="Nucleotidyltransferase"/>
    <property type="match status" value="1"/>
</dbReference>
<dbReference type="InterPro" id="IPR045600">
    <property type="entry name" value="RelA/SpoT_AH_RIS"/>
</dbReference>
<dbReference type="PROSITE" id="PS51880">
    <property type="entry name" value="TGS"/>
    <property type="match status" value="1"/>
</dbReference>
<dbReference type="Pfam" id="PF19296">
    <property type="entry name" value="RelA_AH_RIS"/>
    <property type="match status" value="1"/>
</dbReference>
<organism evidence="9 10">
    <name type="scientific">Vibrio ostreicida</name>
    <dbReference type="NCBI Taxonomy" id="526588"/>
    <lineage>
        <taxon>Bacteria</taxon>
        <taxon>Pseudomonadati</taxon>
        <taxon>Pseudomonadota</taxon>
        <taxon>Gammaproteobacteria</taxon>
        <taxon>Vibrionales</taxon>
        <taxon>Vibrionaceae</taxon>
        <taxon>Vibrio</taxon>
    </lineage>
</organism>
<evidence type="ECO:0000256" key="3">
    <source>
        <dbReference type="ARBA" id="ARBA00024387"/>
    </source>
</evidence>
<dbReference type="InterPro" id="IPR004095">
    <property type="entry name" value="TGS"/>
</dbReference>
<dbReference type="SUPFAM" id="SSF55021">
    <property type="entry name" value="ACT-like"/>
    <property type="match status" value="1"/>
</dbReference>
<evidence type="ECO:0000259" key="6">
    <source>
        <dbReference type="PROSITE" id="PS51671"/>
    </source>
</evidence>
<dbReference type="Proteomes" id="UP001238540">
    <property type="component" value="Unassembled WGS sequence"/>
</dbReference>
<dbReference type="PROSITE" id="PS51831">
    <property type="entry name" value="HD"/>
    <property type="match status" value="1"/>
</dbReference>
<dbReference type="CDD" id="cd00077">
    <property type="entry name" value="HDc"/>
    <property type="match status" value="1"/>
</dbReference>
<dbReference type="GO" id="GO:0008893">
    <property type="term" value="F:guanosine-3',5'-bis(diphosphate) 3'-diphosphatase activity"/>
    <property type="evidence" value="ECO:0007669"/>
    <property type="project" value="UniProtKB-EC"/>
</dbReference>
<dbReference type="EMBL" id="JAUFQC010000001">
    <property type="protein sequence ID" value="MDN3608539.1"/>
    <property type="molecule type" value="Genomic_DNA"/>
</dbReference>
<dbReference type="Pfam" id="PF13291">
    <property type="entry name" value="ACT_4"/>
    <property type="match status" value="1"/>
</dbReference>
<dbReference type="Pfam" id="PF04607">
    <property type="entry name" value="RelA_SpoT"/>
    <property type="match status" value="1"/>
</dbReference>
<dbReference type="SUPFAM" id="SSF81271">
    <property type="entry name" value="TGS-like"/>
    <property type="match status" value="1"/>
</dbReference>
<dbReference type="NCBIfam" id="TIGR00691">
    <property type="entry name" value="spoT_relA"/>
    <property type="match status" value="1"/>
</dbReference>
<evidence type="ECO:0000313" key="10">
    <source>
        <dbReference type="Proteomes" id="UP001238540"/>
    </source>
</evidence>
<keyword evidence="9" id="KW-0808">Transferase</keyword>
<evidence type="ECO:0000256" key="5">
    <source>
        <dbReference type="RuleBase" id="RU003847"/>
    </source>
</evidence>
<dbReference type="SMART" id="SM00954">
    <property type="entry name" value="RelA_SpoT"/>
    <property type="match status" value="1"/>
</dbReference>
<dbReference type="InterPro" id="IPR004811">
    <property type="entry name" value="RelA/Spo_fam"/>
</dbReference>
<dbReference type="CDD" id="cd05399">
    <property type="entry name" value="NT_Rel-Spo_like"/>
    <property type="match status" value="1"/>
</dbReference>
<evidence type="ECO:0000259" key="7">
    <source>
        <dbReference type="PROSITE" id="PS51831"/>
    </source>
</evidence>
<proteinExistence type="inferred from homology"/>
<name>A0ABT8BQ15_9VIBR</name>
<evidence type="ECO:0000256" key="1">
    <source>
        <dbReference type="ARBA" id="ARBA00022801"/>
    </source>
</evidence>
<dbReference type="Gene3D" id="3.30.70.260">
    <property type="match status" value="1"/>
</dbReference>
<dbReference type="InterPro" id="IPR006674">
    <property type="entry name" value="HD_domain"/>
</dbReference>
<dbReference type="RefSeq" id="WP_170883687.1">
    <property type="nucleotide sequence ID" value="NZ_JABEYA020000020.1"/>
</dbReference>
<dbReference type="SUPFAM" id="SSF109604">
    <property type="entry name" value="HD-domain/PDEase-like"/>
    <property type="match status" value="1"/>
</dbReference>
<keyword evidence="10" id="KW-1185">Reference proteome</keyword>
<dbReference type="Gene3D" id="3.10.20.30">
    <property type="match status" value="1"/>
</dbReference>
<evidence type="ECO:0000256" key="2">
    <source>
        <dbReference type="ARBA" id="ARBA00024329"/>
    </source>
</evidence>
<dbReference type="InterPro" id="IPR012676">
    <property type="entry name" value="TGS-like"/>
</dbReference>
<comment type="function">
    <text evidence="5">In eubacteria ppGpp (guanosine 3'-diphosphate 5'-diphosphate) is a mediator of the stringent response that coordinates a variety of cellular activities in response to changes in nutritional abundance.</text>
</comment>
<dbReference type="InterPro" id="IPR043519">
    <property type="entry name" value="NT_sf"/>
</dbReference>
<dbReference type="SMART" id="SM00471">
    <property type="entry name" value="HDc"/>
    <property type="match status" value="1"/>
</dbReference>
<dbReference type="GO" id="GO:0008728">
    <property type="term" value="F:GTP diphosphokinase activity"/>
    <property type="evidence" value="ECO:0007669"/>
    <property type="project" value="UniProtKB-EC"/>
</dbReference>
<dbReference type="InterPro" id="IPR007685">
    <property type="entry name" value="RelA_SpoT"/>
</dbReference>
<feature type="domain" description="ACT" evidence="6">
    <location>
        <begin position="632"/>
        <end position="706"/>
    </location>
</feature>
<dbReference type="EC" id="3.1.7.2" evidence="3"/>
<accession>A0ABT8BQ15</accession>
<dbReference type="PROSITE" id="PS51671">
    <property type="entry name" value="ACT"/>
    <property type="match status" value="1"/>
</dbReference>
<dbReference type="Pfam" id="PF02824">
    <property type="entry name" value="TGS"/>
    <property type="match status" value="1"/>
</dbReference>
<protein>
    <recommendedName>
        <fullName evidence="3">guanosine-3',5'-bis(diphosphate) 3'-diphosphatase</fullName>
        <ecNumber evidence="3">3.1.7.2</ecNumber>
    </recommendedName>
</protein>
<dbReference type="PANTHER" id="PTHR21262">
    <property type="entry name" value="GUANOSINE-3',5'-BIS DIPHOSPHATE 3'-PYROPHOSPHOHYDROLASE"/>
    <property type="match status" value="1"/>
</dbReference>
<feature type="domain" description="TGS" evidence="8">
    <location>
        <begin position="387"/>
        <end position="448"/>
    </location>
</feature>
<dbReference type="NCBIfam" id="NF008303">
    <property type="entry name" value="PRK11092.1"/>
    <property type="match status" value="1"/>
</dbReference>
<comment type="similarity">
    <text evidence="5">Belongs to the relA/spoT family.</text>
</comment>
<evidence type="ECO:0000256" key="4">
    <source>
        <dbReference type="ARBA" id="ARBA00047968"/>
    </source>
</evidence>
<dbReference type="Gene3D" id="3.30.460.10">
    <property type="entry name" value="Beta Polymerase, domain 2"/>
    <property type="match status" value="1"/>
</dbReference>
<keyword evidence="1 9" id="KW-0378">Hydrolase</keyword>
<gene>
    <name evidence="9" type="primary">spoT</name>
    <name evidence="9" type="ORF">QWZ16_01940</name>
</gene>
<comment type="caution">
    <text evidence="9">The sequence shown here is derived from an EMBL/GenBank/DDBJ whole genome shotgun (WGS) entry which is preliminary data.</text>
</comment>
<dbReference type="PANTHER" id="PTHR21262:SF36">
    <property type="entry name" value="BIFUNCTIONAL (P)PPGPP SYNTHASE_HYDROLASE SPOT"/>
    <property type="match status" value="1"/>
</dbReference>
<comment type="pathway">
    <text evidence="2">Purine metabolism; ppGpp biosynthesis; ppGpp from GDP: step 1/1.</text>
</comment>
<dbReference type="Pfam" id="PF13328">
    <property type="entry name" value="HD_4"/>
    <property type="match status" value="1"/>
</dbReference>
<dbReference type="CDD" id="cd01668">
    <property type="entry name" value="TGS_RSH"/>
    <property type="match status" value="1"/>
</dbReference>
<dbReference type="CDD" id="cd04876">
    <property type="entry name" value="ACT_RelA-SpoT"/>
    <property type="match status" value="1"/>
</dbReference>